<dbReference type="AlphaFoldDB" id="A0A0D8B7M4"/>
<sequence>MGWGGSKHTDKRGNTGGGSSTGRSGQKRGGSGHTGDPADSVDRGTLTCPKCLGSGMVGNPAAEQDAGEEFDGASQIRCPRCSGTGQVNAK</sequence>
<organism evidence="2 3">
    <name type="scientific">Frankia torreyi</name>
    <dbReference type="NCBI Taxonomy" id="1856"/>
    <lineage>
        <taxon>Bacteria</taxon>
        <taxon>Bacillati</taxon>
        <taxon>Actinomycetota</taxon>
        <taxon>Actinomycetes</taxon>
        <taxon>Frankiales</taxon>
        <taxon>Frankiaceae</taxon>
        <taxon>Frankia</taxon>
    </lineage>
</organism>
<gene>
    <name evidence="2" type="ORF">FF36_06339</name>
</gene>
<accession>A0A0D8B7M4</accession>
<evidence type="ECO:0000256" key="1">
    <source>
        <dbReference type="SAM" id="MobiDB-lite"/>
    </source>
</evidence>
<name>A0A0D8B7M4_9ACTN</name>
<evidence type="ECO:0000313" key="3">
    <source>
        <dbReference type="Proteomes" id="UP000032545"/>
    </source>
</evidence>
<evidence type="ECO:0000313" key="2">
    <source>
        <dbReference type="EMBL" id="KJE19377.1"/>
    </source>
</evidence>
<dbReference type="Proteomes" id="UP000032545">
    <property type="component" value="Unassembled WGS sequence"/>
</dbReference>
<comment type="caution">
    <text evidence="2">The sequence shown here is derived from an EMBL/GenBank/DDBJ whole genome shotgun (WGS) entry which is preliminary data.</text>
</comment>
<keyword evidence="3" id="KW-1185">Reference proteome</keyword>
<proteinExistence type="predicted"/>
<reference evidence="3" key="1">
    <citation type="submission" date="2015-02" db="EMBL/GenBank/DDBJ databases">
        <title>Draft Genome of Frankia sp. CpI1-S.</title>
        <authorList>
            <person name="Oshone R.T."/>
            <person name="Ngom M."/>
            <person name="Ghodhbane-Gtari F."/>
            <person name="Gtari M."/>
            <person name="Morris K."/>
            <person name="Thomas K."/>
            <person name="Sen A."/>
            <person name="Tisa L.S."/>
        </authorList>
    </citation>
    <scope>NUCLEOTIDE SEQUENCE [LARGE SCALE GENOMIC DNA]</scope>
    <source>
        <strain evidence="3">CpI1-S</strain>
    </source>
</reference>
<feature type="region of interest" description="Disordered" evidence="1">
    <location>
        <begin position="1"/>
        <end position="90"/>
    </location>
</feature>
<dbReference type="Gene3D" id="6.20.20.10">
    <property type="match status" value="1"/>
</dbReference>
<dbReference type="PATRIC" id="fig|1502723.3.peg.1028"/>
<reference evidence="2 3" key="2">
    <citation type="journal article" date="2016" name="Genome Announc.">
        <title>Permanent Draft Genome Sequences for Two Variants of Frankia sp. Strain CpI1, the First Frankia Strain Isolated from Root Nodules of Comptonia peregrina.</title>
        <authorList>
            <person name="Oshone R."/>
            <person name="Hurst S.G.IV."/>
            <person name="Abebe-Akele F."/>
            <person name="Simpson S."/>
            <person name="Morris K."/>
            <person name="Thomas W.K."/>
            <person name="Tisa L.S."/>
        </authorList>
    </citation>
    <scope>NUCLEOTIDE SEQUENCE [LARGE SCALE GENOMIC DNA]</scope>
    <source>
        <strain evidence="3">CpI1-S</strain>
    </source>
</reference>
<protein>
    <submittedName>
        <fullName evidence="2">Uncharacterized protein</fullName>
    </submittedName>
</protein>
<dbReference type="EMBL" id="JYFN01000114">
    <property type="protein sequence ID" value="KJE19377.1"/>
    <property type="molecule type" value="Genomic_DNA"/>
</dbReference>